<dbReference type="PANTHER" id="PTHR33144">
    <property type="entry name" value="OS10G0409366 PROTEIN-RELATED"/>
    <property type="match status" value="1"/>
</dbReference>
<feature type="chain" id="PRO_5040260707" evidence="2">
    <location>
        <begin position="20"/>
        <end position="492"/>
    </location>
</feature>
<comment type="caution">
    <text evidence="3">The sequence shown here is derived from an EMBL/GenBank/DDBJ whole genome shotgun (WGS) entry which is preliminary data.</text>
</comment>
<protein>
    <submittedName>
        <fullName evidence="3">Uncharacterized protein</fullName>
    </submittedName>
</protein>
<keyword evidence="4" id="KW-1185">Reference proteome</keyword>
<evidence type="ECO:0000313" key="4">
    <source>
        <dbReference type="Proteomes" id="UP001153076"/>
    </source>
</evidence>
<dbReference type="Proteomes" id="UP001153076">
    <property type="component" value="Unassembled WGS sequence"/>
</dbReference>
<dbReference type="EMBL" id="JAKOGI010000426">
    <property type="protein sequence ID" value="KAJ8435251.1"/>
    <property type="molecule type" value="Genomic_DNA"/>
</dbReference>
<organism evidence="3 4">
    <name type="scientific">Carnegiea gigantea</name>
    <dbReference type="NCBI Taxonomy" id="171969"/>
    <lineage>
        <taxon>Eukaryota</taxon>
        <taxon>Viridiplantae</taxon>
        <taxon>Streptophyta</taxon>
        <taxon>Embryophyta</taxon>
        <taxon>Tracheophyta</taxon>
        <taxon>Spermatophyta</taxon>
        <taxon>Magnoliopsida</taxon>
        <taxon>eudicotyledons</taxon>
        <taxon>Gunneridae</taxon>
        <taxon>Pentapetalae</taxon>
        <taxon>Caryophyllales</taxon>
        <taxon>Cactineae</taxon>
        <taxon>Cactaceae</taxon>
        <taxon>Cactoideae</taxon>
        <taxon>Echinocereeae</taxon>
        <taxon>Carnegiea</taxon>
    </lineage>
</organism>
<dbReference type="OrthoDB" id="1734008at2759"/>
<proteinExistence type="predicted"/>
<feature type="region of interest" description="Disordered" evidence="1">
    <location>
        <begin position="280"/>
        <end position="315"/>
    </location>
</feature>
<reference evidence="3" key="1">
    <citation type="submission" date="2022-04" db="EMBL/GenBank/DDBJ databases">
        <title>Carnegiea gigantea Genome sequencing and assembly v2.</title>
        <authorList>
            <person name="Copetti D."/>
            <person name="Sanderson M.J."/>
            <person name="Burquez A."/>
            <person name="Wojciechowski M.F."/>
        </authorList>
    </citation>
    <scope>NUCLEOTIDE SEQUENCE</scope>
    <source>
        <strain evidence="3">SGP5-SGP5p</strain>
        <tissue evidence="3">Aerial part</tissue>
    </source>
</reference>
<evidence type="ECO:0000256" key="2">
    <source>
        <dbReference type="SAM" id="SignalP"/>
    </source>
</evidence>
<accession>A0A9Q1K161</accession>
<sequence>MIVILIMIFIHCLLKTNSCNKIFTTHIDSCNPRHDYPLRRRTQATSASYTAEQVHRETQLQQREERGNIPPEEENDEMLDAHGNGRTTAKLDKANIRHDYPFKRRKDNNNSILSSINQPDAFNGMSALRLRTLRSSQKQVPRETQLQQGEERETNIPVEEENHDMLDAQGNDSRTTDKNVCVLEFLAAFYLALFYFFHIRDGSSLLAVYVQFMLSFSTPNDKRIRHLFSDFFFPAKLDRANAKHDYPFKRRKDSDNSILSTINQLDAFNGTSALRLRTLRSSQKQVPRETQLQQGEERETNIPAEEENHDMLDAQGNDSRTTEIAEDFIMNTTKKHGCNKLKPPKEPIYISVNNFGQPDNSEARKLSSFVGVLARDPRIMPIDCIDFRKIGEDRVEHIWNIVQGSKGKETRQWFRETLAASWRWNKCKLKREKFNGKSVNEALKSRPTIIPEDQWRNAVQFWASTLGQARTERNLENRALEVRASQGYVEKW</sequence>
<feature type="signal peptide" evidence="2">
    <location>
        <begin position="1"/>
        <end position="19"/>
    </location>
</feature>
<evidence type="ECO:0000256" key="1">
    <source>
        <dbReference type="SAM" id="MobiDB-lite"/>
    </source>
</evidence>
<keyword evidence="2" id="KW-0732">Signal</keyword>
<feature type="region of interest" description="Disordered" evidence="1">
    <location>
        <begin position="134"/>
        <end position="155"/>
    </location>
</feature>
<feature type="compositionally biased region" description="Polar residues" evidence="1">
    <location>
        <begin position="280"/>
        <end position="294"/>
    </location>
</feature>
<gene>
    <name evidence="3" type="ORF">Cgig2_005303</name>
</gene>
<dbReference type="PANTHER" id="PTHR33144:SF55">
    <property type="entry name" value="CHROMATIN REMODELER BROMODOMAIN FAMILY"/>
    <property type="match status" value="1"/>
</dbReference>
<feature type="compositionally biased region" description="Basic and acidic residues" evidence="1">
    <location>
        <begin position="53"/>
        <end position="67"/>
    </location>
</feature>
<dbReference type="AlphaFoldDB" id="A0A9Q1K161"/>
<feature type="region of interest" description="Disordered" evidence="1">
    <location>
        <begin position="44"/>
        <end position="79"/>
    </location>
</feature>
<feature type="compositionally biased region" description="Polar residues" evidence="1">
    <location>
        <begin position="134"/>
        <end position="148"/>
    </location>
</feature>
<evidence type="ECO:0000313" key="3">
    <source>
        <dbReference type="EMBL" id="KAJ8435251.1"/>
    </source>
</evidence>
<name>A0A9Q1K161_9CARY</name>